<dbReference type="AlphaFoldDB" id="A0A7N8Y7H4"/>
<evidence type="ECO:0000313" key="3">
    <source>
        <dbReference type="Proteomes" id="UP000261640"/>
    </source>
</evidence>
<dbReference type="InterPro" id="IPR000048">
    <property type="entry name" value="IQ_motif_EF-hand-BS"/>
</dbReference>
<dbReference type="PROSITE" id="PS50096">
    <property type="entry name" value="IQ"/>
    <property type="match status" value="1"/>
</dbReference>
<evidence type="ECO:0000256" key="1">
    <source>
        <dbReference type="SAM" id="MobiDB-lite"/>
    </source>
</evidence>
<dbReference type="Proteomes" id="UP000261640">
    <property type="component" value="Unplaced"/>
</dbReference>
<dbReference type="InParanoid" id="A0A7N8Y7H4"/>
<dbReference type="Pfam" id="PF00612">
    <property type="entry name" value="IQ"/>
    <property type="match status" value="1"/>
</dbReference>
<reference evidence="2" key="2">
    <citation type="submission" date="2025-09" db="UniProtKB">
        <authorList>
            <consortium name="Ensembl"/>
        </authorList>
    </citation>
    <scope>IDENTIFICATION</scope>
</reference>
<feature type="compositionally biased region" description="Polar residues" evidence="1">
    <location>
        <begin position="1"/>
        <end position="15"/>
    </location>
</feature>
<keyword evidence="3" id="KW-1185">Reference proteome</keyword>
<sequence>DARPTTSSYTASTVNHAEENRQREHDAATRIQSWFRACKVRAYVRLIGHDQKTTVMLGIFVRACVYKFNVSLTF</sequence>
<evidence type="ECO:0000313" key="2">
    <source>
        <dbReference type="Ensembl" id="ENSMAMP00000061059.1"/>
    </source>
</evidence>
<proteinExistence type="predicted"/>
<organism evidence="2 3">
    <name type="scientific">Mastacembelus armatus</name>
    <name type="common">zig-zag eel</name>
    <dbReference type="NCBI Taxonomy" id="205130"/>
    <lineage>
        <taxon>Eukaryota</taxon>
        <taxon>Metazoa</taxon>
        <taxon>Chordata</taxon>
        <taxon>Craniata</taxon>
        <taxon>Vertebrata</taxon>
        <taxon>Euteleostomi</taxon>
        <taxon>Actinopterygii</taxon>
        <taxon>Neopterygii</taxon>
        <taxon>Teleostei</taxon>
        <taxon>Neoteleostei</taxon>
        <taxon>Acanthomorphata</taxon>
        <taxon>Anabantaria</taxon>
        <taxon>Synbranchiformes</taxon>
        <taxon>Mastacembelidae</taxon>
        <taxon>Mastacembelus</taxon>
    </lineage>
</organism>
<protein>
    <submittedName>
        <fullName evidence="2">Uncharacterized protein</fullName>
    </submittedName>
</protein>
<accession>A0A7N8Y7H4</accession>
<reference evidence="2" key="1">
    <citation type="submission" date="2025-08" db="UniProtKB">
        <authorList>
            <consortium name="Ensembl"/>
        </authorList>
    </citation>
    <scope>IDENTIFICATION</scope>
</reference>
<feature type="region of interest" description="Disordered" evidence="1">
    <location>
        <begin position="1"/>
        <end position="23"/>
    </location>
</feature>
<dbReference type="Ensembl" id="ENSMAMT00000038287.1">
    <property type="protein sequence ID" value="ENSMAMP00000061059.1"/>
    <property type="gene ID" value="ENSMAMG00000025979.1"/>
</dbReference>
<name>A0A7N8Y7H4_9TELE</name>
<dbReference type="CDD" id="cd23767">
    <property type="entry name" value="IQCD"/>
    <property type="match status" value="1"/>
</dbReference>
<dbReference type="GeneTree" id="ENSGT01030000239752"/>